<dbReference type="OrthoDB" id="3055318at2759"/>
<evidence type="ECO:0000313" key="1">
    <source>
        <dbReference type="EMBL" id="TEB40062.1"/>
    </source>
</evidence>
<protein>
    <recommendedName>
        <fullName evidence="3">F-box domain-containing protein</fullName>
    </recommendedName>
</protein>
<proteinExistence type="predicted"/>
<name>A0A4Y7U2P5_COPMI</name>
<reference evidence="1 2" key="1">
    <citation type="journal article" date="2019" name="Nat. Ecol. Evol.">
        <title>Megaphylogeny resolves global patterns of mushroom evolution.</title>
        <authorList>
            <person name="Varga T."/>
            <person name="Krizsan K."/>
            <person name="Foldi C."/>
            <person name="Dima B."/>
            <person name="Sanchez-Garcia M."/>
            <person name="Sanchez-Ramirez S."/>
            <person name="Szollosi G.J."/>
            <person name="Szarkandi J.G."/>
            <person name="Papp V."/>
            <person name="Albert L."/>
            <person name="Andreopoulos W."/>
            <person name="Angelini C."/>
            <person name="Antonin V."/>
            <person name="Barry K.W."/>
            <person name="Bougher N.L."/>
            <person name="Buchanan P."/>
            <person name="Buyck B."/>
            <person name="Bense V."/>
            <person name="Catcheside P."/>
            <person name="Chovatia M."/>
            <person name="Cooper J."/>
            <person name="Damon W."/>
            <person name="Desjardin D."/>
            <person name="Finy P."/>
            <person name="Geml J."/>
            <person name="Haridas S."/>
            <person name="Hughes K."/>
            <person name="Justo A."/>
            <person name="Karasinski D."/>
            <person name="Kautmanova I."/>
            <person name="Kiss B."/>
            <person name="Kocsube S."/>
            <person name="Kotiranta H."/>
            <person name="LaButti K.M."/>
            <person name="Lechner B.E."/>
            <person name="Liimatainen K."/>
            <person name="Lipzen A."/>
            <person name="Lukacs Z."/>
            <person name="Mihaltcheva S."/>
            <person name="Morgado L.N."/>
            <person name="Niskanen T."/>
            <person name="Noordeloos M.E."/>
            <person name="Ohm R.A."/>
            <person name="Ortiz-Santana B."/>
            <person name="Ovrebo C."/>
            <person name="Racz N."/>
            <person name="Riley R."/>
            <person name="Savchenko A."/>
            <person name="Shiryaev A."/>
            <person name="Soop K."/>
            <person name="Spirin V."/>
            <person name="Szebenyi C."/>
            <person name="Tomsovsky M."/>
            <person name="Tulloss R.E."/>
            <person name="Uehling J."/>
            <person name="Grigoriev I.V."/>
            <person name="Vagvolgyi C."/>
            <person name="Papp T."/>
            <person name="Martin F.M."/>
            <person name="Miettinen O."/>
            <person name="Hibbett D.S."/>
            <person name="Nagy L.G."/>
        </authorList>
    </citation>
    <scope>NUCLEOTIDE SEQUENCE [LARGE SCALE GENOMIC DNA]</scope>
    <source>
        <strain evidence="1 2">FP101781</strain>
    </source>
</reference>
<sequence length="711" mass="80241">MAQVESREWLQLPPELWQRILRGGHDFDRQQIKSFCLVCRLFADTCQPALFQEVAVHADAGTDYKNPNYGRPGSPWRSPDAKRWPVQEWKWEEWEKDMRNIITSERRLTLIGGHDVLATQPKKLTICGYGFYRGPYPPNPFRAPSNEQMLSRAVFDALLHFQQALLKDLPSFSNLRRLELFKYPVESILLAVLDSHPSLTELRFVFCWFPESTSPLTSITTLSFGFIPGSHALPLYFDPDDDNASSPYDAIPDHHVASAFDLISPPHIEYLDVTFGSQDSAVEPVFKKLVARTSGHGEFQRLQSLLWNFADNAGCSFSTPLIFQFLERTPALRKLTVQGYPPSLPINDTFPTMCLPILDTLDCPLHWARVLVPGRPLQELRLYRSRESSGPAPSNVAQSVQELDDCLRPLTLSTSTITTLHLPSYPAPAPVWFLFPYLAARFPFLCDLRVAVAGEVVANRYYRRRCGTRAGPPSPFMDATKQLVEEGLLEVLEQDVRKDVETTLTGNPAATQSSRLPYVLDRIMAFRGVEAAVKEEPKPPPSQPFVLPLPLLDPSPRASIQDNPLPIPSIALAPLDAHFAERDPQTGIPLSKPQTALDLVYFFARGHYPLPSTIQSLTLYSCFEEASLSRYSRASGLRLKRLENWSKDQKEEELCTKAALEDLSQRGGSLSVLRHNDVSERGRDRVYCKTSDSLEGGPIWCLTPEWERPLR</sequence>
<organism evidence="1 2">
    <name type="scientific">Coprinellus micaceus</name>
    <name type="common">Glistening ink-cap mushroom</name>
    <name type="synonym">Coprinus micaceus</name>
    <dbReference type="NCBI Taxonomy" id="71717"/>
    <lineage>
        <taxon>Eukaryota</taxon>
        <taxon>Fungi</taxon>
        <taxon>Dikarya</taxon>
        <taxon>Basidiomycota</taxon>
        <taxon>Agaricomycotina</taxon>
        <taxon>Agaricomycetes</taxon>
        <taxon>Agaricomycetidae</taxon>
        <taxon>Agaricales</taxon>
        <taxon>Agaricineae</taxon>
        <taxon>Psathyrellaceae</taxon>
        <taxon>Coprinellus</taxon>
    </lineage>
</organism>
<dbReference type="AlphaFoldDB" id="A0A4Y7U2P5"/>
<evidence type="ECO:0008006" key="3">
    <source>
        <dbReference type="Google" id="ProtNLM"/>
    </source>
</evidence>
<dbReference type="EMBL" id="QPFP01000001">
    <property type="protein sequence ID" value="TEB40062.1"/>
    <property type="molecule type" value="Genomic_DNA"/>
</dbReference>
<comment type="caution">
    <text evidence="1">The sequence shown here is derived from an EMBL/GenBank/DDBJ whole genome shotgun (WGS) entry which is preliminary data.</text>
</comment>
<gene>
    <name evidence="1" type="ORF">FA13DRAFT_1784684</name>
</gene>
<dbReference type="SUPFAM" id="SSF52047">
    <property type="entry name" value="RNI-like"/>
    <property type="match status" value="1"/>
</dbReference>
<dbReference type="STRING" id="71717.A0A4Y7U2P5"/>
<keyword evidence="2" id="KW-1185">Reference proteome</keyword>
<evidence type="ECO:0000313" key="2">
    <source>
        <dbReference type="Proteomes" id="UP000298030"/>
    </source>
</evidence>
<accession>A0A4Y7U2P5</accession>
<dbReference type="Proteomes" id="UP000298030">
    <property type="component" value="Unassembled WGS sequence"/>
</dbReference>